<feature type="repeat" description="ANK" evidence="3">
    <location>
        <begin position="127"/>
        <end position="159"/>
    </location>
</feature>
<keyword evidence="2 3" id="KW-0040">ANK repeat</keyword>
<dbReference type="PANTHER" id="PTHR24193">
    <property type="entry name" value="ANKYRIN REPEAT PROTEIN"/>
    <property type="match status" value="1"/>
</dbReference>
<dbReference type="SUPFAM" id="SSF48403">
    <property type="entry name" value="Ankyrin repeat"/>
    <property type="match status" value="1"/>
</dbReference>
<dbReference type="PROSITE" id="PS50088">
    <property type="entry name" value="ANK_REPEAT"/>
    <property type="match status" value="1"/>
</dbReference>
<keyword evidence="1" id="KW-0677">Repeat</keyword>
<accession>A0A6V8HGX5</accession>
<protein>
    <submittedName>
        <fullName evidence="4">Ankyrin repeat-containing protein</fullName>
    </submittedName>
</protein>
<dbReference type="GO" id="GO:0045944">
    <property type="term" value="P:positive regulation of transcription by RNA polymerase II"/>
    <property type="evidence" value="ECO:0007669"/>
    <property type="project" value="TreeGrafter"/>
</dbReference>
<dbReference type="PANTHER" id="PTHR24193:SF121">
    <property type="entry name" value="ADA2A-CONTAINING COMPLEX COMPONENT 3, ISOFORM D"/>
    <property type="match status" value="1"/>
</dbReference>
<keyword evidence="5" id="KW-1185">Reference proteome</keyword>
<evidence type="ECO:0000256" key="2">
    <source>
        <dbReference type="ARBA" id="ARBA00023043"/>
    </source>
</evidence>
<reference evidence="5" key="1">
    <citation type="journal article" date="2015" name="Genome Announc.">
        <title>Draft genome sequence of Talaromyces cellulolyticus strain Y-94, a source of lignocellulosic biomass-degrading enzymes.</title>
        <authorList>
            <person name="Fujii T."/>
            <person name="Koike H."/>
            <person name="Sawayama S."/>
            <person name="Yano S."/>
            <person name="Inoue H."/>
        </authorList>
    </citation>
    <scope>NUCLEOTIDE SEQUENCE [LARGE SCALE GENOMIC DNA]</scope>
    <source>
        <strain evidence="5">Y-94</strain>
    </source>
</reference>
<dbReference type="GO" id="GO:0005634">
    <property type="term" value="C:nucleus"/>
    <property type="evidence" value="ECO:0007669"/>
    <property type="project" value="TreeGrafter"/>
</dbReference>
<evidence type="ECO:0000313" key="4">
    <source>
        <dbReference type="EMBL" id="GAM41116.1"/>
    </source>
</evidence>
<gene>
    <name evidence="4" type="ORF">TCE0_041f13996</name>
</gene>
<name>A0A6V8HGX5_TALPI</name>
<dbReference type="InterPro" id="IPR050663">
    <property type="entry name" value="Ankyrin-SOCS_Box"/>
</dbReference>
<organism evidence="4 5">
    <name type="scientific">Talaromyces pinophilus</name>
    <name type="common">Penicillium pinophilum</name>
    <dbReference type="NCBI Taxonomy" id="128442"/>
    <lineage>
        <taxon>Eukaryota</taxon>
        <taxon>Fungi</taxon>
        <taxon>Dikarya</taxon>
        <taxon>Ascomycota</taxon>
        <taxon>Pezizomycotina</taxon>
        <taxon>Eurotiomycetes</taxon>
        <taxon>Eurotiomycetidae</taxon>
        <taxon>Eurotiales</taxon>
        <taxon>Trichocomaceae</taxon>
        <taxon>Talaromyces</taxon>
        <taxon>Talaromyces sect. Talaromyces</taxon>
    </lineage>
</organism>
<dbReference type="Proteomes" id="UP000053095">
    <property type="component" value="Unassembled WGS sequence"/>
</dbReference>
<sequence>MQFMQLPVDIILSITHFLSYVELASLVRTNKGLAQLLIPYLYNPILQSSRAPKNPYYGLPWPSWIQCINEWHSPLLLDYFKETPVSNLAYTGVLETALIHLVAQQNNIELIDILLNRGLSLEHRDVFGQTPLHYALDNNKEQMVNHLLDAGANVMALKGYALLLAAESCSPAVVERIVEKMNALEARFKPFEFTGAPTDGTVQLIKNLAINAAEVRRSREIVSLLIRYGADPDHAAESPASIEGFRKYQLRMVRGASNSHV</sequence>
<dbReference type="CDD" id="cd09917">
    <property type="entry name" value="F-box_SF"/>
    <property type="match status" value="1"/>
</dbReference>
<proteinExistence type="predicted"/>
<dbReference type="Pfam" id="PF12796">
    <property type="entry name" value="Ank_2"/>
    <property type="match status" value="1"/>
</dbReference>
<dbReference type="InterPro" id="IPR036770">
    <property type="entry name" value="Ankyrin_rpt-contain_sf"/>
</dbReference>
<evidence type="ECO:0000256" key="1">
    <source>
        <dbReference type="ARBA" id="ARBA00022737"/>
    </source>
</evidence>
<evidence type="ECO:0000256" key="3">
    <source>
        <dbReference type="PROSITE-ProRule" id="PRU00023"/>
    </source>
</evidence>
<dbReference type="AlphaFoldDB" id="A0A6V8HGX5"/>
<comment type="caution">
    <text evidence="4">The sequence shown here is derived from an EMBL/GenBank/DDBJ whole genome shotgun (WGS) entry which is preliminary data.</text>
</comment>
<dbReference type="PROSITE" id="PS50297">
    <property type="entry name" value="ANK_REP_REGION"/>
    <property type="match status" value="1"/>
</dbReference>
<evidence type="ECO:0000313" key="5">
    <source>
        <dbReference type="Proteomes" id="UP000053095"/>
    </source>
</evidence>
<dbReference type="GO" id="GO:0000976">
    <property type="term" value="F:transcription cis-regulatory region binding"/>
    <property type="evidence" value="ECO:0007669"/>
    <property type="project" value="TreeGrafter"/>
</dbReference>
<dbReference type="Gene3D" id="1.25.40.20">
    <property type="entry name" value="Ankyrin repeat-containing domain"/>
    <property type="match status" value="1"/>
</dbReference>
<dbReference type="InterPro" id="IPR002110">
    <property type="entry name" value="Ankyrin_rpt"/>
</dbReference>
<dbReference type="SMART" id="SM00248">
    <property type="entry name" value="ANK"/>
    <property type="match status" value="3"/>
</dbReference>
<dbReference type="PRINTS" id="PR01415">
    <property type="entry name" value="ANKYRIN"/>
</dbReference>
<dbReference type="EMBL" id="DF933837">
    <property type="protein sequence ID" value="GAM41116.1"/>
    <property type="molecule type" value="Genomic_DNA"/>
</dbReference>